<evidence type="ECO:0000256" key="5">
    <source>
        <dbReference type="ARBA" id="ARBA00022679"/>
    </source>
</evidence>
<dbReference type="GO" id="GO:0032259">
    <property type="term" value="P:methylation"/>
    <property type="evidence" value="ECO:0007669"/>
    <property type="project" value="UniProtKB-KW"/>
</dbReference>
<comment type="catalytic activity">
    <reaction evidence="8 9">
        <text>[protein]-L-isoaspartate + S-adenosyl-L-methionine = [protein]-L-isoaspartate alpha-methyl ester + S-adenosyl-L-homocysteine</text>
        <dbReference type="Rhea" id="RHEA:12705"/>
        <dbReference type="Rhea" id="RHEA-COMP:12143"/>
        <dbReference type="Rhea" id="RHEA-COMP:12144"/>
        <dbReference type="ChEBI" id="CHEBI:57856"/>
        <dbReference type="ChEBI" id="CHEBI:59789"/>
        <dbReference type="ChEBI" id="CHEBI:90596"/>
        <dbReference type="ChEBI" id="CHEBI:90598"/>
        <dbReference type="EC" id="2.1.1.77"/>
    </reaction>
</comment>
<dbReference type="HAMAP" id="MF_00090">
    <property type="entry name" value="PIMT"/>
    <property type="match status" value="1"/>
</dbReference>
<dbReference type="InterPro" id="IPR029063">
    <property type="entry name" value="SAM-dependent_MTases_sf"/>
</dbReference>
<evidence type="ECO:0000256" key="9">
    <source>
        <dbReference type="HAMAP-Rule" id="MF_00090"/>
    </source>
</evidence>
<keyword evidence="5 9" id="KW-0808">Transferase</keyword>
<comment type="subcellular location">
    <subcellularLocation>
        <location evidence="1 9">Cytoplasm</location>
    </subcellularLocation>
</comment>
<evidence type="ECO:0000313" key="10">
    <source>
        <dbReference type="EMBL" id="HIP57061.1"/>
    </source>
</evidence>
<dbReference type="PANTHER" id="PTHR11579">
    <property type="entry name" value="PROTEIN-L-ISOASPARTATE O-METHYLTRANSFERASE"/>
    <property type="match status" value="1"/>
</dbReference>
<comment type="function">
    <text evidence="7 9">Catalyzes the methyl esterification of L-isoaspartyl residues in peptides and proteins that result from spontaneous decomposition of normal L-aspartyl and L-asparaginyl residues. It plays a role in the repair and/or degradation of damaged proteins.</text>
</comment>
<feature type="active site" evidence="9">
    <location>
        <position position="62"/>
    </location>
</feature>
<reference evidence="10" key="1">
    <citation type="journal article" date="2020" name="ISME J.">
        <title>Gammaproteobacteria mediating utilization of methyl-, sulfur- and petroleum organic compounds in deep ocean hydrothermal plumes.</title>
        <authorList>
            <person name="Zhou Z."/>
            <person name="Liu Y."/>
            <person name="Pan J."/>
            <person name="Cron B.R."/>
            <person name="Toner B.M."/>
            <person name="Anantharaman K."/>
            <person name="Breier J.A."/>
            <person name="Dick G.J."/>
            <person name="Li M."/>
        </authorList>
    </citation>
    <scope>NUCLEOTIDE SEQUENCE</scope>
    <source>
        <strain evidence="10">SZUA-1435</strain>
    </source>
</reference>
<organism evidence="10 11">
    <name type="scientific">Ignisphaera aggregans</name>
    <dbReference type="NCBI Taxonomy" id="334771"/>
    <lineage>
        <taxon>Archaea</taxon>
        <taxon>Thermoproteota</taxon>
        <taxon>Thermoprotei</taxon>
        <taxon>Desulfurococcales</taxon>
        <taxon>Desulfurococcaceae</taxon>
        <taxon>Ignisphaera</taxon>
    </lineage>
</organism>
<proteinExistence type="inferred from homology"/>
<dbReference type="Proteomes" id="UP000605805">
    <property type="component" value="Unassembled WGS sequence"/>
</dbReference>
<keyword evidence="3 9" id="KW-0963">Cytoplasm</keyword>
<evidence type="ECO:0000256" key="8">
    <source>
        <dbReference type="ARBA" id="ARBA00029295"/>
    </source>
</evidence>
<dbReference type="NCBIfam" id="TIGR00080">
    <property type="entry name" value="pimt"/>
    <property type="match status" value="1"/>
</dbReference>
<gene>
    <name evidence="9" type="primary">pcm</name>
    <name evidence="10" type="ORF">EYH02_03210</name>
</gene>
<dbReference type="CDD" id="cd02440">
    <property type="entry name" value="AdoMet_MTases"/>
    <property type="match status" value="1"/>
</dbReference>
<dbReference type="Pfam" id="PF01135">
    <property type="entry name" value="PCMT"/>
    <property type="match status" value="1"/>
</dbReference>
<dbReference type="AlphaFoldDB" id="A0A832Z0B5"/>
<dbReference type="GO" id="GO:0005737">
    <property type="term" value="C:cytoplasm"/>
    <property type="evidence" value="ECO:0007669"/>
    <property type="project" value="UniProtKB-SubCell"/>
</dbReference>
<evidence type="ECO:0000256" key="1">
    <source>
        <dbReference type="ARBA" id="ARBA00004496"/>
    </source>
</evidence>
<evidence type="ECO:0000313" key="11">
    <source>
        <dbReference type="Proteomes" id="UP000605805"/>
    </source>
</evidence>
<accession>A0A832Z0B5</accession>
<evidence type="ECO:0000256" key="4">
    <source>
        <dbReference type="ARBA" id="ARBA00022603"/>
    </source>
</evidence>
<dbReference type="GO" id="GO:0004719">
    <property type="term" value="F:protein-L-isoaspartate (D-aspartate) O-methyltransferase activity"/>
    <property type="evidence" value="ECO:0007669"/>
    <property type="project" value="UniProtKB-UniRule"/>
</dbReference>
<evidence type="ECO:0000256" key="2">
    <source>
        <dbReference type="ARBA" id="ARBA00005369"/>
    </source>
</evidence>
<dbReference type="Gene3D" id="3.40.50.150">
    <property type="entry name" value="Vaccinia Virus protein VP39"/>
    <property type="match status" value="1"/>
</dbReference>
<dbReference type="EMBL" id="DQTV01000058">
    <property type="protein sequence ID" value="HIP57061.1"/>
    <property type="molecule type" value="Genomic_DNA"/>
</dbReference>
<protein>
    <recommendedName>
        <fullName evidence="9">Protein-L-isoaspartate O-methyltransferase</fullName>
        <ecNumber evidence="9">2.1.1.77</ecNumber>
    </recommendedName>
    <alternativeName>
        <fullName evidence="9">L-isoaspartyl protein carboxyl methyltransferase</fullName>
    </alternativeName>
    <alternativeName>
        <fullName evidence="9">Protein L-isoaspartyl methyltransferase</fullName>
    </alternativeName>
    <alternativeName>
        <fullName evidence="9">Protein-beta-aspartate methyltransferase</fullName>
        <shortName evidence="9">PIMT</shortName>
    </alternativeName>
</protein>
<evidence type="ECO:0000256" key="3">
    <source>
        <dbReference type="ARBA" id="ARBA00022490"/>
    </source>
</evidence>
<evidence type="ECO:0000256" key="7">
    <source>
        <dbReference type="ARBA" id="ARBA00025330"/>
    </source>
</evidence>
<comment type="similarity">
    <text evidence="2 9">Belongs to the methyltransferase superfamily. L-isoaspartyl/D-aspartyl protein methyltransferase family.</text>
</comment>
<keyword evidence="4 9" id="KW-0489">Methyltransferase</keyword>
<dbReference type="NCBIfam" id="NF001453">
    <property type="entry name" value="PRK00312.1"/>
    <property type="match status" value="1"/>
</dbReference>
<keyword evidence="6 9" id="KW-0949">S-adenosyl-L-methionine</keyword>
<dbReference type="SUPFAM" id="SSF53335">
    <property type="entry name" value="S-adenosyl-L-methionine-dependent methyltransferases"/>
    <property type="match status" value="1"/>
</dbReference>
<evidence type="ECO:0000256" key="6">
    <source>
        <dbReference type="ARBA" id="ARBA00022691"/>
    </source>
</evidence>
<comment type="caution">
    <text evidence="10">The sequence shown here is derived from an EMBL/GenBank/DDBJ whole genome shotgun (WGS) entry which is preliminary data.</text>
</comment>
<dbReference type="GO" id="GO:0030091">
    <property type="term" value="P:protein repair"/>
    <property type="evidence" value="ECO:0007669"/>
    <property type="project" value="UniProtKB-UniRule"/>
</dbReference>
<name>A0A832Z0B5_9CREN</name>
<sequence length="227" mass="25545">MLSFEKQRRELVEMLKEEGIIKSQLVEEAMLSIPREHFVPPHLREHAYSDTPLPIGCGQTISAPHMVALMTEELRVEPGHRVLEVGTGSGYQAAILAYIVSKKPQGHVFTIERIPELAYRALRNIAKCGQNIRRFTTVVVGDGSRGLEEFAPYDRIIVTAAAPSVPRPLIEQLKPGGIMVIPVGSRWSQILQIVEKGYDGRIRTRNSIPCIFVPLIGEYGWRQYDEF</sequence>
<dbReference type="EC" id="2.1.1.77" evidence="9"/>
<dbReference type="PROSITE" id="PS01279">
    <property type="entry name" value="PCMT"/>
    <property type="match status" value="1"/>
</dbReference>
<dbReference type="FunFam" id="3.40.50.150:FF:000010">
    <property type="entry name" value="Protein-L-isoaspartate O-methyltransferase"/>
    <property type="match status" value="1"/>
</dbReference>
<dbReference type="PANTHER" id="PTHR11579:SF0">
    <property type="entry name" value="PROTEIN-L-ISOASPARTATE(D-ASPARTATE) O-METHYLTRANSFERASE"/>
    <property type="match status" value="1"/>
</dbReference>
<dbReference type="InterPro" id="IPR000682">
    <property type="entry name" value="PCMT"/>
</dbReference>